<keyword evidence="4" id="KW-0455">Luminescence</keyword>
<dbReference type="PRINTS" id="PR00410">
    <property type="entry name" value="PHEHYDRXLASE"/>
</dbReference>
<evidence type="ECO:0000256" key="3">
    <source>
        <dbReference type="ARBA" id="ARBA00023002"/>
    </source>
</evidence>
<accession>A0A223N372</accession>
<feature type="domain" description="FAD-binding FR-type" evidence="7">
    <location>
        <begin position="1"/>
        <end position="101"/>
    </location>
</feature>
<dbReference type="KEGG" id="vqi:CCZ37_17855"/>
<dbReference type="PRINTS" id="PR00371">
    <property type="entry name" value="FPNCR"/>
</dbReference>
<dbReference type="Gene3D" id="3.40.50.80">
    <property type="entry name" value="Nucleotide-binding domain of ferredoxin-NADP reductase (FNR) module"/>
    <property type="match status" value="1"/>
</dbReference>
<dbReference type="InterPro" id="IPR017938">
    <property type="entry name" value="Riboflavin_synthase-like_b-brl"/>
</dbReference>
<evidence type="ECO:0000259" key="7">
    <source>
        <dbReference type="PROSITE" id="PS51384"/>
    </source>
</evidence>
<dbReference type="InterPro" id="IPR017927">
    <property type="entry name" value="FAD-bd_FR_type"/>
</dbReference>
<evidence type="ECO:0000256" key="1">
    <source>
        <dbReference type="ARBA" id="ARBA00022630"/>
    </source>
</evidence>
<keyword evidence="2" id="KW-0274">FAD</keyword>
<dbReference type="Pfam" id="PF00175">
    <property type="entry name" value="NAD_binding_1"/>
    <property type="match status" value="1"/>
</dbReference>
<dbReference type="Proteomes" id="UP000215148">
    <property type="component" value="Chromosome 2"/>
</dbReference>
<proteinExistence type="inferred from homology"/>
<evidence type="ECO:0000256" key="4">
    <source>
        <dbReference type="ARBA" id="ARBA00023223"/>
    </source>
</evidence>
<evidence type="ECO:0000256" key="6">
    <source>
        <dbReference type="ARBA" id="ARBA00038177"/>
    </source>
</evidence>
<dbReference type="CDD" id="cd06189">
    <property type="entry name" value="flavin_oxioreductase"/>
    <property type="match status" value="1"/>
</dbReference>
<protein>
    <submittedName>
        <fullName evidence="8">NAD(P)H-flavin reductase</fullName>
    </submittedName>
</protein>
<dbReference type="EMBL" id="CP022742">
    <property type="protein sequence ID" value="ASU24311.1"/>
    <property type="molecule type" value="Genomic_DNA"/>
</dbReference>
<keyword evidence="3" id="KW-0560">Oxidoreductase</keyword>
<keyword evidence="1" id="KW-0285">Flavoprotein</keyword>
<dbReference type="InterPro" id="IPR001433">
    <property type="entry name" value="OxRdtase_FAD/NAD-bd"/>
</dbReference>
<sequence>MKFSCHVHTVQHLAPGIYQIILAPHYPLDFKAGQFLKLTLAGKDRYFSIASCPSQPGFIELHIGTSKTDEGILSTIAALHEFKEAELPLEIEGPLGNAWLRKESNNPILFIAGGTGISYIMSLLRNALHNQLDQSIYLYWGVKGINQLYLHPELLMLSDQYPNLHYVCSLEESCDQIMSREGLVVDAILNDFSDLQDFDIYLCGPINMIKEGKKYLLEKCNATMGNMYGDGLAYV</sequence>
<dbReference type="AlphaFoldDB" id="A0A223N372"/>
<dbReference type="InterPro" id="IPR050415">
    <property type="entry name" value="MRET"/>
</dbReference>
<dbReference type="GO" id="GO:0008218">
    <property type="term" value="P:bioluminescence"/>
    <property type="evidence" value="ECO:0007669"/>
    <property type="project" value="UniProtKB-KW"/>
</dbReference>
<evidence type="ECO:0000256" key="5">
    <source>
        <dbReference type="ARBA" id="ARBA00034078"/>
    </source>
</evidence>
<comment type="similarity">
    <text evidence="6">Belongs to the Fre/LuxG FAD/NAD(P) flavoprotein oxidoreductase family.</text>
</comment>
<dbReference type="Gene3D" id="2.40.30.10">
    <property type="entry name" value="Translation factors"/>
    <property type="match status" value="1"/>
</dbReference>
<evidence type="ECO:0000256" key="2">
    <source>
        <dbReference type="ARBA" id="ARBA00022827"/>
    </source>
</evidence>
<dbReference type="InterPro" id="IPR039261">
    <property type="entry name" value="FNR_nucleotide-bd"/>
</dbReference>
<evidence type="ECO:0000313" key="8">
    <source>
        <dbReference type="EMBL" id="ASU24311.1"/>
    </source>
</evidence>
<organism evidence="8 9">
    <name type="scientific">Vibrio qinghaiensis</name>
    <dbReference type="NCBI Taxonomy" id="2025808"/>
    <lineage>
        <taxon>Bacteria</taxon>
        <taxon>Pseudomonadati</taxon>
        <taxon>Pseudomonadota</taxon>
        <taxon>Gammaproteobacteria</taxon>
        <taxon>Vibrionales</taxon>
        <taxon>Vibrionaceae</taxon>
        <taxon>Vibrio</taxon>
    </lineage>
</organism>
<dbReference type="GO" id="GO:0016491">
    <property type="term" value="F:oxidoreductase activity"/>
    <property type="evidence" value="ECO:0007669"/>
    <property type="project" value="UniProtKB-KW"/>
</dbReference>
<dbReference type="PROSITE" id="PS51384">
    <property type="entry name" value="FAD_FR"/>
    <property type="match status" value="1"/>
</dbReference>
<dbReference type="InterPro" id="IPR001709">
    <property type="entry name" value="Flavoprot_Pyr_Nucl_cyt_Rdtase"/>
</dbReference>
<dbReference type="SUPFAM" id="SSF63380">
    <property type="entry name" value="Riboflavin synthase domain-like"/>
    <property type="match status" value="1"/>
</dbReference>
<reference evidence="8 9" key="1">
    <citation type="submission" date="2017-08" db="EMBL/GenBank/DDBJ databases">
        <title>The Vibrio qinghaiensis sp.-Q67 is a luminous bacteria isolated firstly from Qinghai lake, Qinghai province, China, which has been proved to be very sensitive to detect environmental and food pollutants. Therefore, complete genome analysis of V. qinghaiensis sp.-Q67 highlights the potential application of this strain on detection of hazards in the contaminated environments.</title>
        <authorList>
            <person name="Gong L."/>
        </authorList>
    </citation>
    <scope>NUCLEOTIDE SEQUENCE [LARGE SCALE GENOMIC DNA]</scope>
    <source>
        <strain evidence="8 9">Q67</strain>
    </source>
</reference>
<dbReference type="NCBIfam" id="NF005963">
    <property type="entry name" value="PRK08051.1"/>
    <property type="match status" value="1"/>
</dbReference>
<comment type="cofactor">
    <cofactor evidence="5">
        <name>[2Fe-2S] cluster</name>
        <dbReference type="ChEBI" id="CHEBI:190135"/>
    </cofactor>
</comment>
<evidence type="ECO:0000313" key="9">
    <source>
        <dbReference type="Proteomes" id="UP000215148"/>
    </source>
</evidence>
<dbReference type="RefSeq" id="WP_094501850.1">
    <property type="nucleotide sequence ID" value="NZ_CAWNHI010000002.1"/>
</dbReference>
<dbReference type="PANTHER" id="PTHR47354:SF7">
    <property type="entry name" value="NAD(P)H-FLAVIN REDUCTASE"/>
    <property type="match status" value="1"/>
</dbReference>
<gene>
    <name evidence="8" type="ORF">CCZ37_17855</name>
</gene>
<dbReference type="PANTHER" id="PTHR47354">
    <property type="entry name" value="NADH OXIDOREDUCTASE HCR"/>
    <property type="match status" value="1"/>
</dbReference>
<dbReference type="SUPFAM" id="SSF52343">
    <property type="entry name" value="Ferredoxin reductase-like, C-terminal NADP-linked domain"/>
    <property type="match status" value="1"/>
</dbReference>
<keyword evidence="9" id="KW-1185">Reference proteome</keyword>
<name>A0A223N372_9VIBR</name>